<reference evidence="1 2" key="1">
    <citation type="journal article" date="2012" name="Science">
        <title>Ecological populations of bacteria act as socially cohesive units of antibiotic production and resistance.</title>
        <authorList>
            <person name="Cordero O.X."/>
            <person name="Wildschutte H."/>
            <person name="Kirkup B."/>
            <person name="Proehl S."/>
            <person name="Ngo L."/>
            <person name="Hussain F."/>
            <person name="Le Roux F."/>
            <person name="Mincer T."/>
            <person name="Polz M.F."/>
        </authorList>
    </citation>
    <scope>NUCLEOTIDE SEQUENCE [LARGE SCALE GENOMIC DNA]</scope>
    <source>
        <strain evidence="1 2">ZF-129</strain>
    </source>
</reference>
<dbReference type="Proteomes" id="UP000094741">
    <property type="component" value="Unassembled WGS sequence"/>
</dbReference>
<organism evidence="1 2">
    <name type="scientific">Vibrio genomosp. F10 str. ZF-129</name>
    <dbReference type="NCBI Taxonomy" id="1187848"/>
    <lineage>
        <taxon>Bacteria</taxon>
        <taxon>Pseudomonadati</taxon>
        <taxon>Pseudomonadota</taxon>
        <taxon>Gammaproteobacteria</taxon>
        <taxon>Vibrionales</taxon>
        <taxon>Vibrionaceae</taxon>
        <taxon>Vibrio</taxon>
    </lineage>
</organism>
<gene>
    <name evidence="1" type="ORF">A1QO_04040</name>
</gene>
<evidence type="ECO:0000313" key="2">
    <source>
        <dbReference type="Proteomes" id="UP000094741"/>
    </source>
</evidence>
<name>A0A1E5BIZ7_9VIBR</name>
<sequence length="129" mass="14433">MINQHPKEYRVKKTNLLNPILSEEFEKVGWTLEKVTSYGCVAAQREVQSIGKVDDALIYKVTGDEFTAIVKANYDSCGNNVLSTTSLSFSWSISEDDFRKKATEYASDVDKVINGTKMVALKRSTALNE</sequence>
<evidence type="ECO:0000313" key="1">
    <source>
        <dbReference type="EMBL" id="OEE37282.1"/>
    </source>
</evidence>
<dbReference type="STRING" id="1187848.A1QO_04040"/>
<protein>
    <submittedName>
        <fullName evidence="1">Uncharacterized protein</fullName>
    </submittedName>
</protein>
<accession>A0A1E5BIZ7</accession>
<comment type="caution">
    <text evidence="1">The sequence shown here is derived from an EMBL/GenBank/DDBJ whole genome shotgun (WGS) entry which is preliminary data.</text>
</comment>
<dbReference type="AlphaFoldDB" id="A0A1E5BIZ7"/>
<dbReference type="EMBL" id="AJYQ02000020">
    <property type="protein sequence ID" value="OEE37282.1"/>
    <property type="molecule type" value="Genomic_DNA"/>
</dbReference>
<proteinExistence type="predicted"/>
<dbReference type="RefSeq" id="WP_017041760.1">
    <property type="nucleotide sequence ID" value="NZ_AJYQ02000020.1"/>
</dbReference>